<dbReference type="RefSeq" id="WP_107195832.1">
    <property type="nucleotide sequence ID" value="NZ_CP029462.1"/>
</dbReference>
<dbReference type="AlphaFoldDB" id="A0A346AYG7"/>
<dbReference type="OrthoDB" id="9797742at2"/>
<dbReference type="SUPFAM" id="SSF53448">
    <property type="entry name" value="Nucleotide-diphospho-sugar transferases"/>
    <property type="match status" value="1"/>
</dbReference>
<dbReference type="InterPro" id="IPR025877">
    <property type="entry name" value="MobA-like_NTP_Trfase"/>
</dbReference>
<dbReference type="CDD" id="cd04182">
    <property type="entry name" value="GT_2_like_f"/>
    <property type="match status" value="1"/>
</dbReference>
<dbReference type="Gene3D" id="3.90.550.10">
    <property type="entry name" value="Spore Coat Polysaccharide Biosynthesis Protein SpsA, Chain A"/>
    <property type="match status" value="1"/>
</dbReference>
<evidence type="ECO:0000313" key="2">
    <source>
        <dbReference type="EMBL" id="AXL20910.1"/>
    </source>
</evidence>
<organism evidence="2 3">
    <name type="scientific">Megasphaera stantonii</name>
    <dbReference type="NCBI Taxonomy" id="2144175"/>
    <lineage>
        <taxon>Bacteria</taxon>
        <taxon>Bacillati</taxon>
        <taxon>Bacillota</taxon>
        <taxon>Negativicutes</taxon>
        <taxon>Veillonellales</taxon>
        <taxon>Veillonellaceae</taxon>
        <taxon>Megasphaera</taxon>
    </lineage>
</organism>
<dbReference type="InterPro" id="IPR029044">
    <property type="entry name" value="Nucleotide-diphossugar_trans"/>
</dbReference>
<accession>A0A346AYG7</accession>
<gene>
    <name evidence="2" type="ORF">DKB62_04630</name>
</gene>
<dbReference type="EMBL" id="CP029462">
    <property type="protein sequence ID" value="AXL20910.1"/>
    <property type="molecule type" value="Genomic_DNA"/>
</dbReference>
<evidence type="ECO:0000259" key="1">
    <source>
        <dbReference type="Pfam" id="PF12804"/>
    </source>
</evidence>
<reference evidence="2 3" key="1">
    <citation type="submission" date="2018-05" db="EMBL/GenBank/DDBJ databases">
        <title>Complete genome sequence of Megasphaera sp. AJH120T, isolated from the ceca of a chicken.</title>
        <authorList>
            <person name="Maki J."/>
            <person name="Looft T."/>
        </authorList>
    </citation>
    <scope>NUCLEOTIDE SEQUENCE [LARGE SCALE GENOMIC DNA]</scope>
    <source>
        <strain evidence="2 3">AJH120</strain>
    </source>
</reference>
<dbReference type="PANTHER" id="PTHR43777">
    <property type="entry name" value="MOLYBDENUM COFACTOR CYTIDYLYLTRANSFERASE"/>
    <property type="match status" value="1"/>
</dbReference>
<evidence type="ECO:0000313" key="3">
    <source>
        <dbReference type="Proteomes" id="UP000254337"/>
    </source>
</evidence>
<name>A0A346AYG7_9FIRM</name>
<proteinExistence type="predicted"/>
<protein>
    <submittedName>
        <fullName evidence="2">Nucleotidyltransferase family protein</fullName>
    </submittedName>
</protein>
<dbReference type="Proteomes" id="UP000254337">
    <property type="component" value="Chromosome"/>
</dbReference>
<keyword evidence="3" id="KW-1185">Reference proteome</keyword>
<feature type="domain" description="MobA-like NTP transferase" evidence="1">
    <location>
        <begin position="7"/>
        <end position="170"/>
    </location>
</feature>
<dbReference type="KEGG" id="meg:DKB62_04630"/>
<dbReference type="GO" id="GO:0016779">
    <property type="term" value="F:nucleotidyltransferase activity"/>
    <property type="evidence" value="ECO:0007669"/>
    <property type="project" value="UniProtKB-ARBA"/>
</dbReference>
<dbReference type="Pfam" id="PF12804">
    <property type="entry name" value="NTP_transf_3"/>
    <property type="match status" value="1"/>
</dbReference>
<sequence length="206" mass="22553">MHIALIYMASGFSRRFGGNKLLAPLAGKPLYRHGFDQLQDAARRISVSLSCSCCLYVVSQYDEILSWCRAHGAIAVKNTAAGEGMAASVRLGVETSAAADAWAFFAADQPFLSSEIISDFVKQYAQSGCGIGCAVSGSRRGSPAIFSHVYKDELLALQGDRGGRAILETYEDDLWQFAVPEGELCDIDTRDDWEATERQLERKRLD</sequence>
<keyword evidence="2" id="KW-0808">Transferase</keyword>
<dbReference type="PANTHER" id="PTHR43777:SF1">
    <property type="entry name" value="MOLYBDENUM COFACTOR CYTIDYLYLTRANSFERASE"/>
    <property type="match status" value="1"/>
</dbReference>